<evidence type="ECO:0000313" key="2">
    <source>
        <dbReference type="Proteomes" id="UP000251584"/>
    </source>
</evidence>
<gene>
    <name evidence="1" type="primary">moeA_1</name>
    <name evidence="1" type="ORF">NCTC10786_00254</name>
</gene>
<sequence length="54" mass="5845">MEFTAGLMPLETALTQMLSRITPLTAFETLPLVHCFGRILANDVVSPAGRSGIR</sequence>
<dbReference type="InterPro" id="IPR036135">
    <property type="entry name" value="MoeA_linker/N_sf"/>
</dbReference>
<dbReference type="SUPFAM" id="SSF63882">
    <property type="entry name" value="MoeA N-terminal region -like"/>
    <property type="match status" value="1"/>
</dbReference>
<dbReference type="GO" id="GO:0032324">
    <property type="term" value="P:molybdopterin cofactor biosynthetic process"/>
    <property type="evidence" value="ECO:0007669"/>
    <property type="project" value="InterPro"/>
</dbReference>
<name>A0A2X2V6Q0_CITKO</name>
<protein>
    <submittedName>
        <fullName evidence="1">Molybdopterin biosynthesis protein MoeA</fullName>
        <ecNumber evidence="1">2.10.1.1</ecNumber>
    </submittedName>
</protein>
<proteinExistence type="predicted"/>
<dbReference type="GO" id="GO:0061599">
    <property type="term" value="F:molybdopterin molybdotransferase activity"/>
    <property type="evidence" value="ECO:0007669"/>
    <property type="project" value="UniProtKB-EC"/>
</dbReference>
<evidence type="ECO:0000313" key="1">
    <source>
        <dbReference type="EMBL" id="SQB20773.1"/>
    </source>
</evidence>
<dbReference type="AlphaFoldDB" id="A0A2X2V6Q0"/>
<accession>A0A2X2V6Q0</accession>
<organism evidence="1 2">
    <name type="scientific">Citrobacter koseri</name>
    <name type="common">Citrobacter diversus</name>
    <dbReference type="NCBI Taxonomy" id="545"/>
    <lineage>
        <taxon>Bacteria</taxon>
        <taxon>Pseudomonadati</taxon>
        <taxon>Pseudomonadota</taxon>
        <taxon>Gammaproteobacteria</taxon>
        <taxon>Enterobacterales</taxon>
        <taxon>Enterobacteriaceae</taxon>
        <taxon>Citrobacter</taxon>
    </lineage>
</organism>
<dbReference type="EMBL" id="UAVY01000001">
    <property type="protein sequence ID" value="SQB20773.1"/>
    <property type="molecule type" value="Genomic_DNA"/>
</dbReference>
<dbReference type="Proteomes" id="UP000251584">
    <property type="component" value="Unassembled WGS sequence"/>
</dbReference>
<reference evidence="1 2" key="1">
    <citation type="submission" date="2018-06" db="EMBL/GenBank/DDBJ databases">
        <authorList>
            <consortium name="Pathogen Informatics"/>
            <person name="Doyle S."/>
        </authorList>
    </citation>
    <scope>NUCLEOTIDE SEQUENCE [LARGE SCALE GENOMIC DNA]</scope>
    <source>
        <strain evidence="1 2">NCTC10786</strain>
    </source>
</reference>
<dbReference type="EC" id="2.10.1.1" evidence="1"/>
<keyword evidence="1" id="KW-0808">Transferase</keyword>